<dbReference type="Pfam" id="PF06073">
    <property type="entry name" value="DUF934"/>
    <property type="match status" value="1"/>
</dbReference>
<comment type="caution">
    <text evidence="1">The sequence shown here is derived from an EMBL/GenBank/DDBJ whole genome shotgun (WGS) entry which is preliminary data.</text>
</comment>
<protein>
    <recommendedName>
        <fullName evidence="2">DUF934 domain-containing protein</fullName>
    </recommendedName>
</protein>
<dbReference type="EMBL" id="MLJW01000666">
    <property type="protein sequence ID" value="OIQ83857.1"/>
    <property type="molecule type" value="Genomic_DNA"/>
</dbReference>
<reference evidence="1" key="1">
    <citation type="submission" date="2016-10" db="EMBL/GenBank/DDBJ databases">
        <title>Sequence of Gallionella enrichment culture.</title>
        <authorList>
            <person name="Poehlein A."/>
            <person name="Muehling M."/>
            <person name="Daniel R."/>
        </authorList>
    </citation>
    <scope>NUCLEOTIDE SEQUENCE</scope>
</reference>
<sequence length="161" mass="18231">MKFIPATSDDWASTDVASIAPRLLLSPAQWRELADAWPQDLPVGLLLDNDVDVQTLDLPLQRFATIVLRFPKWTDGRAYSQARLLRRRLRWRGELRAAGDVVVDMALQLSRTGFDVALLRAGQDPAVARRALHFFDALLPGPFYQGDVREPRPLFLRAQVQ</sequence>
<evidence type="ECO:0000313" key="1">
    <source>
        <dbReference type="EMBL" id="OIQ83857.1"/>
    </source>
</evidence>
<proteinExistence type="predicted"/>
<dbReference type="AlphaFoldDB" id="A0A1J5QJZ0"/>
<gene>
    <name evidence="1" type="ORF">GALL_343300</name>
</gene>
<organism evidence="1">
    <name type="scientific">mine drainage metagenome</name>
    <dbReference type="NCBI Taxonomy" id="410659"/>
    <lineage>
        <taxon>unclassified sequences</taxon>
        <taxon>metagenomes</taxon>
        <taxon>ecological metagenomes</taxon>
    </lineage>
</organism>
<dbReference type="InterPro" id="IPR008318">
    <property type="entry name" value="UCP030820"/>
</dbReference>
<accession>A0A1J5QJZ0</accession>
<evidence type="ECO:0008006" key="2">
    <source>
        <dbReference type="Google" id="ProtNLM"/>
    </source>
</evidence>
<name>A0A1J5QJZ0_9ZZZZ</name>